<accession>A0A951UKJ7</accession>
<dbReference type="Proteomes" id="UP000715781">
    <property type="component" value="Unassembled WGS sequence"/>
</dbReference>
<name>A0A951UKJ7_9NOST</name>
<reference evidence="2" key="2">
    <citation type="journal article" date="2022" name="Microbiol. Resour. Announc.">
        <title>Metagenome Sequencing to Explore Phylogenomics of Terrestrial Cyanobacteria.</title>
        <authorList>
            <person name="Ward R.D."/>
            <person name="Stajich J.E."/>
            <person name="Johansen J.R."/>
            <person name="Huntemann M."/>
            <person name="Clum A."/>
            <person name="Foster B."/>
            <person name="Foster B."/>
            <person name="Roux S."/>
            <person name="Palaniappan K."/>
            <person name="Varghese N."/>
            <person name="Mukherjee S."/>
            <person name="Reddy T.B.K."/>
            <person name="Daum C."/>
            <person name="Copeland A."/>
            <person name="Chen I.A."/>
            <person name="Ivanova N.N."/>
            <person name="Kyrpides N.C."/>
            <person name="Shapiro N."/>
            <person name="Eloe-Fadrosh E.A."/>
            <person name="Pietrasiak N."/>
        </authorList>
    </citation>
    <scope>NUCLEOTIDE SEQUENCE</scope>
    <source>
        <strain evidence="2">JT2-VF2</strain>
    </source>
</reference>
<keyword evidence="1" id="KW-0812">Transmembrane</keyword>
<evidence type="ECO:0000256" key="1">
    <source>
        <dbReference type="SAM" id="Phobius"/>
    </source>
</evidence>
<proteinExistence type="predicted"/>
<protein>
    <submittedName>
        <fullName evidence="2">Uncharacterized protein</fullName>
    </submittedName>
</protein>
<organism evidence="2 3">
    <name type="scientific">Mojavia pulchra JT2-VF2</name>
    <dbReference type="NCBI Taxonomy" id="287848"/>
    <lineage>
        <taxon>Bacteria</taxon>
        <taxon>Bacillati</taxon>
        <taxon>Cyanobacteriota</taxon>
        <taxon>Cyanophyceae</taxon>
        <taxon>Nostocales</taxon>
        <taxon>Nostocaceae</taxon>
    </lineage>
</organism>
<evidence type="ECO:0000313" key="3">
    <source>
        <dbReference type="Proteomes" id="UP000715781"/>
    </source>
</evidence>
<keyword evidence="1" id="KW-1133">Transmembrane helix</keyword>
<dbReference type="EMBL" id="JAHHHN010000039">
    <property type="protein sequence ID" value="MBW4565505.1"/>
    <property type="molecule type" value="Genomic_DNA"/>
</dbReference>
<comment type="caution">
    <text evidence="2">The sequence shown here is derived from an EMBL/GenBank/DDBJ whole genome shotgun (WGS) entry which is preliminary data.</text>
</comment>
<gene>
    <name evidence="2" type="ORF">KME32_31365</name>
</gene>
<reference evidence="2" key="1">
    <citation type="submission" date="2021-05" db="EMBL/GenBank/DDBJ databases">
        <authorList>
            <person name="Pietrasiak N."/>
            <person name="Ward R."/>
            <person name="Stajich J.E."/>
            <person name="Kurbessoian T."/>
        </authorList>
    </citation>
    <scope>NUCLEOTIDE SEQUENCE</scope>
    <source>
        <strain evidence="2">JT2-VF2</strain>
    </source>
</reference>
<dbReference type="AlphaFoldDB" id="A0A951UKJ7"/>
<feature type="transmembrane region" description="Helical" evidence="1">
    <location>
        <begin position="28"/>
        <end position="47"/>
    </location>
</feature>
<keyword evidence="1" id="KW-0472">Membrane</keyword>
<evidence type="ECO:0000313" key="2">
    <source>
        <dbReference type="EMBL" id="MBW4565505.1"/>
    </source>
</evidence>
<sequence>MSKLIVPPNIIGTNQCERNQRRRNNPKPLLLVHLAVLLLLSKGLLSLSKSASNS</sequence>